<dbReference type="CDD" id="cd08662">
    <property type="entry name" value="M13"/>
    <property type="match status" value="1"/>
</dbReference>
<keyword evidence="11" id="KW-1185">Reference proteome</keyword>
<evidence type="ECO:0000259" key="8">
    <source>
        <dbReference type="Pfam" id="PF01431"/>
    </source>
</evidence>
<dbReference type="Pfam" id="PF01431">
    <property type="entry name" value="Peptidase_M13"/>
    <property type="match status" value="1"/>
</dbReference>
<dbReference type="PROSITE" id="PS51885">
    <property type="entry name" value="NEPRILYSIN"/>
    <property type="match status" value="1"/>
</dbReference>
<evidence type="ECO:0000256" key="7">
    <source>
        <dbReference type="ARBA" id="ARBA00023049"/>
    </source>
</evidence>
<keyword evidence="7" id="KW-0482">Metalloprotease</keyword>
<evidence type="ECO:0000256" key="1">
    <source>
        <dbReference type="ARBA" id="ARBA00001947"/>
    </source>
</evidence>
<evidence type="ECO:0000259" key="9">
    <source>
        <dbReference type="Pfam" id="PF05649"/>
    </source>
</evidence>
<evidence type="ECO:0000313" key="10">
    <source>
        <dbReference type="EMBL" id="GIG53402.1"/>
    </source>
</evidence>
<evidence type="ECO:0000256" key="3">
    <source>
        <dbReference type="ARBA" id="ARBA00022670"/>
    </source>
</evidence>
<dbReference type="InterPro" id="IPR008753">
    <property type="entry name" value="Peptidase_M13_N"/>
</dbReference>
<dbReference type="AlphaFoldDB" id="A0A919Q179"/>
<comment type="caution">
    <text evidence="10">The sequence shown here is derived from an EMBL/GenBank/DDBJ whole genome shotgun (WGS) entry which is preliminary data.</text>
</comment>
<dbReference type="GO" id="GO:0005886">
    <property type="term" value="C:plasma membrane"/>
    <property type="evidence" value="ECO:0007669"/>
    <property type="project" value="TreeGrafter"/>
</dbReference>
<dbReference type="Proteomes" id="UP000652354">
    <property type="component" value="Unassembled WGS sequence"/>
</dbReference>
<dbReference type="EMBL" id="BONR01000001">
    <property type="protein sequence ID" value="GIG53402.1"/>
    <property type="molecule type" value="Genomic_DNA"/>
</dbReference>
<comment type="similarity">
    <text evidence="2">Belongs to the peptidase M13 family.</text>
</comment>
<sequence length="645" mass="71933">MASHSGIDRSEFSPTVRPGDDFFRYVSGPWEESHVIPDDRAADGSFYTLRDEAEKHTRAIIEAADPDSQIGALYRSFMDVDRVDALGTQPLAEDLDLIASAQDHSALAAAMGALQRTGVSGTVGYYVFADKNNPDANVVYLAQYGLGLPDEAYYREESHADTRAKYVEHVDRMAALTGVPFSGASILALETALAQHHWDVVKTREAELTHNPTTLARLAADAPGFDWRTWADAIHLPEAAEDLLIAGEPSYFEAFSALWPQTSVEDWQEYLRWRVVNSRAPYLTEEISKANFSFYGTVLSGAVEQRDRWKRGVGFVESVAGELVGQEYVKEHFPPDYKEQMDRLVANLIEAYRVSIDALPWMTPATRQRALDKLAQFTPKIGYPEKWRDYSGLEVSAEDLVGNVRAASAFEEDWEWSKIGRPVDRTEWLMTPQTVNAYYLPMANEIVFPAAILQPPFFHPEADNAVNYGGIGSVIGHEIGHGFDDQGSKYNGTGALEDWWTEEDRAAFMERANALIAQYDGYSPRQLDGSHHVNGALTVGENIGDLAGVEIALKAYEIALGHPIAEAPEVDGLTATQRFFIGYALTERMKTRSEALITRLSTDPHSPSEFRVNGIVRNMDAWYDAFEVTEGDELWLAPQERVSIW</sequence>
<dbReference type="PANTHER" id="PTHR11733:SF167">
    <property type="entry name" value="FI17812P1-RELATED"/>
    <property type="match status" value="1"/>
</dbReference>
<protein>
    <submittedName>
        <fullName evidence="10">Peptidase M13</fullName>
    </submittedName>
</protein>
<dbReference type="GO" id="GO:0016485">
    <property type="term" value="P:protein processing"/>
    <property type="evidence" value="ECO:0007669"/>
    <property type="project" value="TreeGrafter"/>
</dbReference>
<dbReference type="Pfam" id="PF05649">
    <property type="entry name" value="Peptidase_M13_N"/>
    <property type="match status" value="1"/>
</dbReference>
<evidence type="ECO:0000256" key="6">
    <source>
        <dbReference type="ARBA" id="ARBA00022833"/>
    </source>
</evidence>
<dbReference type="GO" id="GO:0004222">
    <property type="term" value="F:metalloendopeptidase activity"/>
    <property type="evidence" value="ECO:0007669"/>
    <property type="project" value="InterPro"/>
</dbReference>
<keyword evidence="6" id="KW-0862">Zinc</keyword>
<keyword evidence="5" id="KW-0378">Hydrolase</keyword>
<dbReference type="InterPro" id="IPR018497">
    <property type="entry name" value="Peptidase_M13_C"/>
</dbReference>
<evidence type="ECO:0000313" key="11">
    <source>
        <dbReference type="Proteomes" id="UP000652354"/>
    </source>
</evidence>
<keyword evidence="4" id="KW-0479">Metal-binding</keyword>
<evidence type="ECO:0000256" key="5">
    <source>
        <dbReference type="ARBA" id="ARBA00022801"/>
    </source>
</evidence>
<dbReference type="GO" id="GO:0046872">
    <property type="term" value="F:metal ion binding"/>
    <property type="evidence" value="ECO:0007669"/>
    <property type="project" value="UniProtKB-KW"/>
</dbReference>
<dbReference type="Gene3D" id="3.40.390.10">
    <property type="entry name" value="Collagenase (Catalytic Domain)"/>
    <property type="match status" value="1"/>
</dbReference>
<dbReference type="Gene3D" id="1.10.1380.10">
    <property type="entry name" value="Neutral endopeptidase , domain2"/>
    <property type="match status" value="1"/>
</dbReference>
<dbReference type="PRINTS" id="PR00786">
    <property type="entry name" value="NEPRILYSIN"/>
</dbReference>
<keyword evidence="3" id="KW-0645">Protease</keyword>
<accession>A0A919Q179</accession>
<feature type="domain" description="Peptidase M13 C-terminal" evidence="8">
    <location>
        <begin position="436"/>
        <end position="642"/>
    </location>
</feature>
<dbReference type="PANTHER" id="PTHR11733">
    <property type="entry name" value="ZINC METALLOPROTEASE FAMILY M13 NEPRILYSIN-RELATED"/>
    <property type="match status" value="1"/>
</dbReference>
<name>A0A919Q179_9MICO</name>
<reference evidence="10" key="1">
    <citation type="submission" date="2021-01" db="EMBL/GenBank/DDBJ databases">
        <title>Whole genome shotgun sequence of Demequina activiva NBRC 110675.</title>
        <authorList>
            <person name="Komaki H."/>
            <person name="Tamura T."/>
        </authorList>
    </citation>
    <scope>NUCLEOTIDE SEQUENCE</scope>
    <source>
        <strain evidence="10">NBRC 110675</strain>
    </source>
</reference>
<evidence type="ECO:0000256" key="4">
    <source>
        <dbReference type="ARBA" id="ARBA00022723"/>
    </source>
</evidence>
<dbReference type="InterPro" id="IPR024079">
    <property type="entry name" value="MetalloPept_cat_dom_sf"/>
</dbReference>
<dbReference type="SUPFAM" id="SSF55486">
    <property type="entry name" value="Metalloproteases ('zincins'), catalytic domain"/>
    <property type="match status" value="1"/>
</dbReference>
<dbReference type="InterPro" id="IPR000718">
    <property type="entry name" value="Peptidase_M13"/>
</dbReference>
<dbReference type="InterPro" id="IPR042089">
    <property type="entry name" value="Peptidase_M13_dom_2"/>
</dbReference>
<dbReference type="RefSeq" id="WP_203652874.1">
    <property type="nucleotide sequence ID" value="NZ_BONR01000001.1"/>
</dbReference>
<feature type="domain" description="Peptidase M13 N-terminal" evidence="9">
    <location>
        <begin position="18"/>
        <end position="384"/>
    </location>
</feature>
<organism evidence="10 11">
    <name type="scientific">Demequina activiva</name>
    <dbReference type="NCBI Taxonomy" id="1582364"/>
    <lineage>
        <taxon>Bacteria</taxon>
        <taxon>Bacillati</taxon>
        <taxon>Actinomycetota</taxon>
        <taxon>Actinomycetes</taxon>
        <taxon>Micrococcales</taxon>
        <taxon>Demequinaceae</taxon>
        <taxon>Demequina</taxon>
    </lineage>
</organism>
<comment type="cofactor">
    <cofactor evidence="1">
        <name>Zn(2+)</name>
        <dbReference type="ChEBI" id="CHEBI:29105"/>
    </cofactor>
</comment>
<evidence type="ECO:0000256" key="2">
    <source>
        <dbReference type="ARBA" id="ARBA00007357"/>
    </source>
</evidence>
<proteinExistence type="inferred from homology"/>
<gene>
    <name evidence="10" type="ORF">Dac01nite_01540</name>
</gene>